<name>C1D7K1_LARHH</name>
<proteinExistence type="predicted"/>
<dbReference type="Gene3D" id="3.20.20.70">
    <property type="entry name" value="Aldolase class I"/>
    <property type="match status" value="1"/>
</dbReference>
<gene>
    <name evidence="2" type="ordered locus">LHK_01453</name>
</gene>
<dbReference type="InterPro" id="IPR058240">
    <property type="entry name" value="rSAM_sf"/>
</dbReference>
<dbReference type="STRING" id="557598.LHK_01453"/>
<dbReference type="CDD" id="cd01335">
    <property type="entry name" value="Radical_SAM"/>
    <property type="match status" value="1"/>
</dbReference>
<organism evidence="2 3">
    <name type="scientific">Laribacter hongkongensis (strain HLHK9)</name>
    <dbReference type="NCBI Taxonomy" id="557598"/>
    <lineage>
        <taxon>Bacteria</taxon>
        <taxon>Pseudomonadati</taxon>
        <taxon>Pseudomonadota</taxon>
        <taxon>Betaproteobacteria</taxon>
        <taxon>Neisseriales</taxon>
        <taxon>Aquaspirillaceae</taxon>
        <taxon>Laribacter</taxon>
    </lineage>
</organism>
<evidence type="ECO:0000313" key="3">
    <source>
        <dbReference type="Proteomes" id="UP000002010"/>
    </source>
</evidence>
<reference evidence="2 3" key="1">
    <citation type="journal article" date="2009" name="PLoS Genet.">
        <title>The complete genome and proteome of Laribacter hongkongensis reveal potential mechanisms for adaptations to different temperatures and habitats.</title>
        <authorList>
            <person name="Woo P.C."/>
            <person name="Lau S.K."/>
            <person name="Tse H."/>
            <person name="Teng J.L."/>
            <person name="Curreem S.O."/>
            <person name="Tsang A.K."/>
            <person name="Fan R.Y."/>
            <person name="Wong G.K."/>
            <person name="Huang Y."/>
            <person name="Loman N.J."/>
            <person name="Snyder L.A."/>
            <person name="Cai J.J."/>
            <person name="Huang J.D."/>
            <person name="Mak W."/>
            <person name="Pallen M.J."/>
            <person name="Lok S."/>
            <person name="Yuen K.Y."/>
        </authorList>
    </citation>
    <scope>NUCLEOTIDE SEQUENCE [LARGE SCALE GENOMIC DNA]</scope>
    <source>
        <strain evidence="2 3">HLHK9</strain>
    </source>
</reference>
<dbReference type="HOGENOM" id="CLU_064707_0_0_4"/>
<keyword evidence="3" id="KW-1185">Reference proteome</keyword>
<dbReference type="SUPFAM" id="SSF102114">
    <property type="entry name" value="Radical SAM enzymes"/>
    <property type="match status" value="1"/>
</dbReference>
<dbReference type="AlphaFoldDB" id="C1D7K1"/>
<feature type="region of interest" description="Disordered" evidence="1">
    <location>
        <begin position="250"/>
        <end position="322"/>
    </location>
</feature>
<evidence type="ECO:0000256" key="1">
    <source>
        <dbReference type="SAM" id="MobiDB-lite"/>
    </source>
</evidence>
<dbReference type="EMBL" id="CP001154">
    <property type="protein sequence ID" value="ACO74442.1"/>
    <property type="molecule type" value="Genomic_DNA"/>
</dbReference>
<accession>C1D7K1</accession>
<dbReference type="KEGG" id="lhk:LHK_01453"/>
<dbReference type="InterPro" id="IPR013785">
    <property type="entry name" value="Aldolase_TIM"/>
</dbReference>
<evidence type="ECO:0000313" key="2">
    <source>
        <dbReference type="EMBL" id="ACO74442.1"/>
    </source>
</evidence>
<protein>
    <submittedName>
        <fullName evidence="2">Radical SAM domain protein</fullName>
    </submittedName>
</protein>
<dbReference type="Proteomes" id="UP000002010">
    <property type="component" value="Chromosome"/>
</dbReference>
<dbReference type="eggNOG" id="COG0731">
    <property type="taxonomic scope" value="Bacteria"/>
</dbReference>
<dbReference type="RefSeq" id="WP_012696928.1">
    <property type="nucleotide sequence ID" value="NC_012559.1"/>
</dbReference>
<feature type="compositionally biased region" description="Basic and acidic residues" evidence="1">
    <location>
        <begin position="310"/>
        <end position="322"/>
    </location>
</feature>
<feature type="compositionally biased region" description="Low complexity" evidence="1">
    <location>
        <begin position="295"/>
        <end position="308"/>
    </location>
</feature>
<sequence>MTSTPLTPHDHSRNSAGFQYVYPVLSRRAGGVSVGINLNPNQACNWRCIYCQVPGLVRSQAPNIPLLTLEAELVQLLAQILRGNLLNDRIADPEQRILKDISLSGDGEPTLSLHLPDVIDLIGRARQQFSLGTSVKTVLITNGSQLGRSSTRLALEKLALLGGEVWFKLDRGSTAGMRAVNDSRRPPALVQRDLARAATLCPTWLQSCFFRLDDAYPPEHEIAAWLELVQPLSPLLKGVLLYTVARPSQQPEAGRLSPARAPVAQDAGRPRTRRAGTGMPGQPVKQPALLESVSLPAGPAGVAVLAPRSPRPDEYPDDPRRF</sequence>